<accession>A0AC34FZG1</accession>
<dbReference type="Proteomes" id="UP000887579">
    <property type="component" value="Unplaced"/>
</dbReference>
<protein>
    <submittedName>
        <fullName evidence="2">Uncharacterized protein</fullName>
    </submittedName>
</protein>
<sequence>MATLPIGIKLISQLIHGFSSLFLVADRVVVTTRSIDDKQYIWESDSSSYSFAEDPRGNTLKRGSQITLYLKEEAYDFLEPDTLKKLVQKYSQFINFDIFLWQSKAKTEEKEDKAENVVKNIWYWQKIVKPKPHDKMENLLIEWDIVFKKWDVAFEKRDVDSNQPELDEEILLG</sequence>
<reference evidence="2" key="1">
    <citation type="submission" date="2022-11" db="UniProtKB">
        <authorList>
            <consortium name="WormBaseParasite"/>
        </authorList>
    </citation>
    <scope>IDENTIFICATION</scope>
</reference>
<organism evidence="1 2">
    <name type="scientific">Panagrolaimus sp. ES5</name>
    <dbReference type="NCBI Taxonomy" id="591445"/>
    <lineage>
        <taxon>Eukaryota</taxon>
        <taxon>Metazoa</taxon>
        <taxon>Ecdysozoa</taxon>
        <taxon>Nematoda</taxon>
        <taxon>Chromadorea</taxon>
        <taxon>Rhabditida</taxon>
        <taxon>Tylenchina</taxon>
        <taxon>Panagrolaimomorpha</taxon>
        <taxon>Panagrolaimoidea</taxon>
        <taxon>Panagrolaimidae</taxon>
        <taxon>Panagrolaimus</taxon>
    </lineage>
</organism>
<proteinExistence type="predicted"/>
<evidence type="ECO:0000313" key="2">
    <source>
        <dbReference type="WBParaSite" id="ES5_v2.g22684.t1"/>
    </source>
</evidence>
<dbReference type="WBParaSite" id="ES5_v2.g22684.t1">
    <property type="protein sequence ID" value="ES5_v2.g22684.t1"/>
    <property type="gene ID" value="ES5_v2.g22684"/>
</dbReference>
<evidence type="ECO:0000313" key="1">
    <source>
        <dbReference type="Proteomes" id="UP000887579"/>
    </source>
</evidence>
<name>A0AC34FZG1_9BILA</name>